<dbReference type="EMBL" id="FNHW01000001">
    <property type="protein sequence ID" value="SDM52136.1"/>
    <property type="molecule type" value="Genomic_DNA"/>
</dbReference>
<reference evidence="2" key="1">
    <citation type="submission" date="2016-10" db="EMBL/GenBank/DDBJ databases">
        <authorList>
            <person name="Varghese N."/>
            <person name="Submissions S."/>
        </authorList>
    </citation>
    <scope>NUCLEOTIDE SEQUENCE [LARGE SCALE GENOMIC DNA]</scope>
    <source>
        <strain evidence="2">CGMCC 1.6854</strain>
    </source>
</reference>
<name>A0A1G9TWK3_9BACL</name>
<evidence type="ECO:0000313" key="1">
    <source>
        <dbReference type="EMBL" id="SDM52136.1"/>
    </source>
</evidence>
<keyword evidence="2" id="KW-1185">Reference proteome</keyword>
<evidence type="ECO:0000313" key="2">
    <source>
        <dbReference type="Proteomes" id="UP000199544"/>
    </source>
</evidence>
<protein>
    <submittedName>
        <fullName evidence="1">Uncharacterized protein</fullName>
    </submittedName>
</protein>
<gene>
    <name evidence="1" type="ORF">SAMN04488137_0555</name>
</gene>
<proteinExistence type="predicted"/>
<dbReference type="OrthoDB" id="9866970at2"/>
<dbReference type="AlphaFoldDB" id="A0A1G9TWK3"/>
<accession>A0A1G9TWK3</accession>
<sequence>MNLKEMKAKLLDLKNSQLVRSRITYTIRYKSESWMTIYYAADQMRYEMLYHRDYKRKSFTNINQVCEAIQKEIHKNVRESKP</sequence>
<dbReference type="RefSeq" id="WP_090232373.1">
    <property type="nucleotide sequence ID" value="NZ_FNHW01000001.1"/>
</dbReference>
<organism evidence="1 2">
    <name type="scientific">Fictibacillus solisalsi</name>
    <dbReference type="NCBI Taxonomy" id="459525"/>
    <lineage>
        <taxon>Bacteria</taxon>
        <taxon>Bacillati</taxon>
        <taxon>Bacillota</taxon>
        <taxon>Bacilli</taxon>
        <taxon>Bacillales</taxon>
        <taxon>Fictibacillaceae</taxon>
        <taxon>Fictibacillus</taxon>
    </lineage>
</organism>
<dbReference type="Proteomes" id="UP000199544">
    <property type="component" value="Unassembled WGS sequence"/>
</dbReference>